<dbReference type="GO" id="GO:0005525">
    <property type="term" value="F:GTP binding"/>
    <property type="evidence" value="ECO:0007669"/>
    <property type="project" value="UniProtKB-KW"/>
</dbReference>
<evidence type="ECO:0000256" key="1">
    <source>
        <dbReference type="ARBA" id="ARBA00022741"/>
    </source>
</evidence>
<organism evidence="3 4">
    <name type="scientific">Cocleimonas flava</name>
    <dbReference type="NCBI Taxonomy" id="634765"/>
    <lineage>
        <taxon>Bacteria</taxon>
        <taxon>Pseudomonadati</taxon>
        <taxon>Pseudomonadota</taxon>
        <taxon>Gammaproteobacteria</taxon>
        <taxon>Thiotrichales</taxon>
        <taxon>Thiotrichaceae</taxon>
        <taxon>Cocleimonas</taxon>
    </lineage>
</organism>
<sequence>MSHQPTKNLQRIILEMGTGNDLYGEDYTKAAIRAVQDALHHSSITLFRSMDFERDEMQVEVTIGTQNPDLVNVDDVAAQIPFGSVKVNTVKGGLNIEDPVQETVTVIATAAIAARIDIPEGKYSLV</sequence>
<dbReference type="PANTHER" id="PTHR34784:SF1">
    <property type="entry name" value="50S RIBOSOMAL PROTEIN L34"/>
    <property type="match status" value="1"/>
</dbReference>
<gene>
    <name evidence="3" type="ORF">EV695_0127</name>
</gene>
<dbReference type="InterPro" id="IPR011719">
    <property type="entry name" value="CHP02058"/>
</dbReference>
<dbReference type="RefSeq" id="WP_131903996.1">
    <property type="nucleotide sequence ID" value="NZ_BAAAFU010000008.1"/>
</dbReference>
<name>A0A4R1F2B8_9GAMM</name>
<evidence type="ECO:0000256" key="2">
    <source>
        <dbReference type="ARBA" id="ARBA00023134"/>
    </source>
</evidence>
<dbReference type="AlphaFoldDB" id="A0A4R1F2B8"/>
<evidence type="ECO:0000313" key="4">
    <source>
        <dbReference type="Proteomes" id="UP000294887"/>
    </source>
</evidence>
<protein>
    <submittedName>
        <fullName evidence="3">Uncharacterized protein (TIGR02058 family)</fullName>
    </submittedName>
</protein>
<dbReference type="PANTHER" id="PTHR34784">
    <property type="entry name" value="50S RIBOSOMAL PROTEIN L34"/>
    <property type="match status" value="1"/>
</dbReference>
<dbReference type="Proteomes" id="UP000294887">
    <property type="component" value="Unassembled WGS sequence"/>
</dbReference>
<keyword evidence="2" id="KW-0342">GTP-binding</keyword>
<evidence type="ECO:0000313" key="3">
    <source>
        <dbReference type="EMBL" id="TCJ88287.1"/>
    </source>
</evidence>
<dbReference type="NCBIfam" id="TIGR02058">
    <property type="entry name" value="lin0512_fam"/>
    <property type="match status" value="1"/>
</dbReference>
<dbReference type="Pfam" id="PF09585">
    <property type="entry name" value="Lin0512_fam"/>
    <property type="match status" value="1"/>
</dbReference>
<proteinExistence type="predicted"/>
<dbReference type="OrthoDB" id="6165729at2"/>
<keyword evidence="4" id="KW-1185">Reference proteome</keyword>
<keyword evidence="1" id="KW-0547">Nucleotide-binding</keyword>
<dbReference type="InterPro" id="IPR037103">
    <property type="entry name" value="Tubulin/FtsZ-like_C"/>
</dbReference>
<accession>A0A4R1F2B8</accession>
<dbReference type="EMBL" id="SMFQ01000002">
    <property type="protein sequence ID" value="TCJ88287.1"/>
    <property type="molecule type" value="Genomic_DNA"/>
</dbReference>
<comment type="caution">
    <text evidence="3">The sequence shown here is derived from an EMBL/GenBank/DDBJ whole genome shotgun (WGS) entry which is preliminary data.</text>
</comment>
<dbReference type="Gene3D" id="3.30.1330.20">
    <property type="entry name" value="Tubulin/FtsZ, C-terminal domain"/>
    <property type="match status" value="1"/>
</dbReference>
<reference evidence="3 4" key="1">
    <citation type="submission" date="2019-03" db="EMBL/GenBank/DDBJ databases">
        <title>Genomic Encyclopedia of Type Strains, Phase IV (KMG-IV): sequencing the most valuable type-strain genomes for metagenomic binning, comparative biology and taxonomic classification.</title>
        <authorList>
            <person name="Goeker M."/>
        </authorList>
    </citation>
    <scope>NUCLEOTIDE SEQUENCE [LARGE SCALE GENOMIC DNA]</scope>
    <source>
        <strain evidence="3 4">DSM 24830</strain>
    </source>
</reference>